<keyword evidence="2" id="KW-1185">Reference proteome</keyword>
<comment type="caution">
    <text evidence="1">The sequence shown here is derived from an EMBL/GenBank/DDBJ whole genome shotgun (WGS) entry which is preliminary data.</text>
</comment>
<sequence length="147" mass="17147">MPRTREIARDRARIYRAVKAKLADEEAKARRARLSQTLAKVAQILSHAEFIELASSHGVEWAPRRLLLRASNERQAEVALRHAESVLDFVIAWKFIFPMLSNREMLEYLQKKWPGFVDEFKDTFIALVMNGPFLDERRTPLSTTFFQ</sequence>
<dbReference type="AlphaFoldDB" id="A0A161SKX8"/>
<organism evidence="1 2">
    <name type="scientific">Tardiphaga robiniae</name>
    <dbReference type="NCBI Taxonomy" id="943830"/>
    <lineage>
        <taxon>Bacteria</taxon>
        <taxon>Pseudomonadati</taxon>
        <taxon>Pseudomonadota</taxon>
        <taxon>Alphaproteobacteria</taxon>
        <taxon>Hyphomicrobiales</taxon>
        <taxon>Nitrobacteraceae</taxon>
        <taxon>Tardiphaga</taxon>
    </lineage>
</organism>
<proteinExistence type="predicted"/>
<dbReference type="EMBL" id="LVYV01000055">
    <property type="protein sequence ID" value="KZD20712.1"/>
    <property type="molecule type" value="Genomic_DNA"/>
</dbReference>
<evidence type="ECO:0000313" key="2">
    <source>
        <dbReference type="Proteomes" id="UP000076574"/>
    </source>
</evidence>
<reference evidence="1 2" key="1">
    <citation type="submission" date="2016-03" db="EMBL/GenBank/DDBJ databases">
        <title>Microsymbionts genomes from the relict species Vavilovia formosa (Stev.) Fed.</title>
        <authorList>
            <person name="Kopat V."/>
            <person name="Chirak E."/>
            <person name="Kimeklis A."/>
            <person name="Andronov E."/>
        </authorList>
    </citation>
    <scope>NUCLEOTIDE SEQUENCE [LARGE SCALE GENOMIC DNA]</scope>
    <source>
        <strain evidence="1 2">Vaf07</strain>
    </source>
</reference>
<dbReference type="Proteomes" id="UP000076574">
    <property type="component" value="Unassembled WGS sequence"/>
</dbReference>
<gene>
    <name evidence="1" type="ORF">A4A58_18470</name>
</gene>
<evidence type="ECO:0000313" key="1">
    <source>
        <dbReference type="EMBL" id="KZD20712.1"/>
    </source>
</evidence>
<dbReference type="STRING" id="943830.A4A58_18470"/>
<protein>
    <submittedName>
        <fullName evidence="1">Uncharacterized protein</fullName>
    </submittedName>
</protein>
<name>A0A161SKX8_9BRAD</name>
<accession>A0A161SKX8</accession>